<dbReference type="GO" id="GO:0004180">
    <property type="term" value="F:carboxypeptidase activity"/>
    <property type="evidence" value="ECO:0007669"/>
    <property type="project" value="UniProtKB-ARBA"/>
</dbReference>
<keyword evidence="3 10" id="KW-0808">Transferase</keyword>
<dbReference type="InterPro" id="IPR038063">
    <property type="entry name" value="Transpep_catalytic_dom"/>
</dbReference>
<sequence>MAQRQIKRAIVYSVVIGTLLSAQNVIATENGEPIKLSISEEKAITAAPVNDARAPVAVSEITTLVPVSETTTPAPINETTVAIPSNDSAVLASENNAAPTAITAETPLISEQEVRAKLQSWIPQEFKPLYFNQLTKVYQSNNLALIWQDEKITEQLQQQIAEVALSGIQPQFGRWLAQLDTPGLSQEGRDIILSDAFLGYINFVDQVNKSGASLLYRGAVQTLTAPTDKAVTDFQQNIKNATLGGFVISFAPSHPYYALMKNEMRKQLHQDVVWPEMKGTSSLKPNQSAEEVVALRQILRNLKLLPELGVNEQEIATTVYDASLVAAVKLFQAAHGLETDGVIGKQTRVWLNTTPAKRASIMALNIQRLRLTPAIGDTGIWVNIPDFSLYFYANNELILDSKVIVGRPDRKTPIMSSALNNVVVNPPWNVPTSMTRKDIVPRGKADPSYFSRKGYTIYSGWGNDAYPINPYDIDWQNTSAANFPYRIWQAPGPTNSLGRYKFNMPNSEAIYLHDTPNHTLFSKNMRAISSGCIRVNKASELASILLGDAGWKQDRIDAALKRGATQYAPIPERIPVYLYYQTAWVAQENEPQYRADIYSYDQSISNAEPYLVNIKQHL</sequence>
<dbReference type="NCBIfam" id="NF007891">
    <property type="entry name" value="PRK10594.1"/>
    <property type="match status" value="1"/>
</dbReference>
<keyword evidence="8" id="KW-0732">Signal</keyword>
<comment type="caution">
    <text evidence="10">The sequence shown here is derived from an EMBL/GenBank/DDBJ whole genome shotgun (WGS) entry which is preliminary data.</text>
</comment>
<feature type="active site" description="Nucleophile" evidence="7">
    <location>
        <position position="532"/>
    </location>
</feature>
<evidence type="ECO:0000256" key="7">
    <source>
        <dbReference type="PROSITE-ProRule" id="PRU01373"/>
    </source>
</evidence>
<reference evidence="10 11" key="1">
    <citation type="submission" date="2016-04" db="EMBL/GenBank/DDBJ databases">
        <title>ATOL: Assembling a taxonomically balanced genome-scale reconstruction of the evolutionary history of the Enterobacteriaceae.</title>
        <authorList>
            <person name="Plunkett G.III."/>
            <person name="Neeno-Eckwall E.C."/>
            <person name="Glasner J.D."/>
            <person name="Perna N.T."/>
        </authorList>
    </citation>
    <scope>NUCLEOTIDE SEQUENCE [LARGE SCALE GENOMIC DNA]</scope>
    <source>
        <strain evidence="10 11">ATCC 700826</strain>
    </source>
</reference>
<dbReference type="Pfam" id="PF03734">
    <property type="entry name" value="YkuD"/>
    <property type="match status" value="1"/>
</dbReference>
<evidence type="ECO:0000256" key="8">
    <source>
        <dbReference type="SAM" id="SignalP"/>
    </source>
</evidence>
<keyword evidence="11" id="KW-1185">Reference proteome</keyword>
<dbReference type="InterPro" id="IPR036366">
    <property type="entry name" value="PGBDSf"/>
</dbReference>
<dbReference type="InterPro" id="IPR005490">
    <property type="entry name" value="LD_TPept_cat_dom"/>
</dbReference>
<dbReference type="Pfam" id="PF01471">
    <property type="entry name" value="PG_binding_1"/>
    <property type="match status" value="1"/>
</dbReference>
<dbReference type="PROSITE" id="PS52029">
    <property type="entry name" value="LD_TPASE"/>
    <property type="match status" value="1"/>
</dbReference>
<dbReference type="EC" id="2.-.-.-" evidence="10"/>
<feature type="signal peptide" evidence="8">
    <location>
        <begin position="1"/>
        <end position="27"/>
    </location>
</feature>
<dbReference type="SUPFAM" id="SSF47090">
    <property type="entry name" value="PGBD-like"/>
    <property type="match status" value="1"/>
</dbReference>
<dbReference type="CDD" id="cd16913">
    <property type="entry name" value="YkuD_like"/>
    <property type="match status" value="1"/>
</dbReference>
<evidence type="ECO:0000256" key="2">
    <source>
        <dbReference type="ARBA" id="ARBA00005992"/>
    </source>
</evidence>
<feature type="active site" description="Proton donor/acceptor" evidence="7">
    <location>
        <position position="513"/>
    </location>
</feature>
<dbReference type="AlphaFoldDB" id="A0AAJ3LU18"/>
<keyword evidence="5 7" id="KW-0573">Peptidoglycan synthesis</keyword>
<evidence type="ECO:0000256" key="4">
    <source>
        <dbReference type="ARBA" id="ARBA00022960"/>
    </source>
</evidence>
<keyword evidence="6 7" id="KW-0961">Cell wall biogenesis/degradation</keyword>
<comment type="similarity">
    <text evidence="2">Belongs to the YkuD family.</text>
</comment>
<proteinExistence type="inferred from homology"/>
<evidence type="ECO:0000256" key="5">
    <source>
        <dbReference type="ARBA" id="ARBA00022984"/>
    </source>
</evidence>
<gene>
    <name evidence="10" type="ORF">M997_1531</name>
</gene>
<dbReference type="InterPro" id="IPR002477">
    <property type="entry name" value="Peptidoglycan-bd-like"/>
</dbReference>
<evidence type="ECO:0000256" key="3">
    <source>
        <dbReference type="ARBA" id="ARBA00022679"/>
    </source>
</evidence>
<dbReference type="Gene3D" id="1.10.101.10">
    <property type="entry name" value="PGBD-like superfamily/PGBD"/>
    <property type="match status" value="1"/>
</dbReference>
<evidence type="ECO:0000256" key="1">
    <source>
        <dbReference type="ARBA" id="ARBA00004752"/>
    </source>
</evidence>
<dbReference type="GO" id="GO:0008360">
    <property type="term" value="P:regulation of cell shape"/>
    <property type="evidence" value="ECO:0007669"/>
    <property type="project" value="UniProtKB-UniRule"/>
</dbReference>
<protein>
    <submittedName>
        <fullName evidence="10">L,D-transpeptidase</fullName>
        <ecNumber evidence="10">2.-.-.-</ecNumber>
    </submittedName>
</protein>
<feature type="domain" description="L,D-TPase catalytic" evidence="9">
    <location>
        <begin position="378"/>
        <end position="559"/>
    </location>
</feature>
<keyword evidence="4 7" id="KW-0133">Cell shape</keyword>
<evidence type="ECO:0000256" key="6">
    <source>
        <dbReference type="ARBA" id="ARBA00023316"/>
    </source>
</evidence>
<dbReference type="GO" id="GO:0016740">
    <property type="term" value="F:transferase activity"/>
    <property type="evidence" value="ECO:0007669"/>
    <property type="project" value="UniProtKB-KW"/>
</dbReference>
<dbReference type="PANTHER" id="PTHR41533">
    <property type="entry name" value="L,D-TRANSPEPTIDASE HI_1667-RELATED"/>
    <property type="match status" value="1"/>
</dbReference>
<dbReference type="InterPro" id="IPR036365">
    <property type="entry name" value="PGBD-like_sf"/>
</dbReference>
<evidence type="ECO:0000313" key="10">
    <source>
        <dbReference type="EMBL" id="OAT47453.1"/>
    </source>
</evidence>
<dbReference type="Gene3D" id="2.40.440.10">
    <property type="entry name" value="L,D-transpeptidase catalytic domain-like"/>
    <property type="match status" value="1"/>
</dbReference>
<organism evidence="10 11">
    <name type="scientific">Proteus hauseri ATCC 700826</name>
    <dbReference type="NCBI Taxonomy" id="1354271"/>
    <lineage>
        <taxon>Bacteria</taxon>
        <taxon>Pseudomonadati</taxon>
        <taxon>Pseudomonadota</taxon>
        <taxon>Gammaproteobacteria</taxon>
        <taxon>Enterobacterales</taxon>
        <taxon>Morganellaceae</taxon>
        <taxon>Proteus</taxon>
    </lineage>
</organism>
<dbReference type="EMBL" id="LXEV01000020">
    <property type="protein sequence ID" value="OAT47453.1"/>
    <property type="molecule type" value="Genomic_DNA"/>
</dbReference>
<dbReference type="InterPro" id="IPR052905">
    <property type="entry name" value="LD-transpeptidase_YkuD-like"/>
</dbReference>
<dbReference type="InterPro" id="IPR045380">
    <property type="entry name" value="LD_TPept_scaffold_dom"/>
</dbReference>
<evidence type="ECO:0000259" key="9">
    <source>
        <dbReference type="PROSITE" id="PS52029"/>
    </source>
</evidence>
<evidence type="ECO:0000313" key="11">
    <source>
        <dbReference type="Proteomes" id="UP000078250"/>
    </source>
</evidence>
<comment type="pathway">
    <text evidence="1 7">Cell wall biogenesis; peptidoglycan biosynthesis.</text>
</comment>
<dbReference type="Pfam" id="PF20142">
    <property type="entry name" value="Scaffold"/>
    <property type="match status" value="1"/>
</dbReference>
<dbReference type="RefSeq" id="WP_239994667.1">
    <property type="nucleotide sequence ID" value="NZ_LXEV01000020.1"/>
</dbReference>
<name>A0AAJ3LU18_PROHU</name>
<dbReference type="GO" id="GO:0009252">
    <property type="term" value="P:peptidoglycan biosynthetic process"/>
    <property type="evidence" value="ECO:0007669"/>
    <property type="project" value="UniProtKB-KW"/>
</dbReference>
<dbReference type="PANTHER" id="PTHR41533:SF1">
    <property type="entry name" value="L,D-TRANSPEPTIDASE YCBB-RELATED"/>
    <property type="match status" value="1"/>
</dbReference>
<dbReference type="GO" id="GO:0071555">
    <property type="term" value="P:cell wall organization"/>
    <property type="evidence" value="ECO:0007669"/>
    <property type="project" value="UniProtKB-UniRule"/>
</dbReference>
<dbReference type="SUPFAM" id="SSF141523">
    <property type="entry name" value="L,D-transpeptidase catalytic domain-like"/>
    <property type="match status" value="1"/>
</dbReference>
<dbReference type="Proteomes" id="UP000078250">
    <property type="component" value="Unassembled WGS sequence"/>
</dbReference>
<feature type="chain" id="PRO_5042607887" evidence="8">
    <location>
        <begin position="28"/>
        <end position="618"/>
    </location>
</feature>
<accession>A0AAJ3LU18</accession>